<keyword evidence="3 6" id="KW-0812">Transmembrane</keyword>
<comment type="caution">
    <text evidence="8">The sequence shown here is derived from an EMBL/GenBank/DDBJ whole genome shotgun (WGS) entry which is preliminary data.</text>
</comment>
<dbReference type="FunFam" id="3.30.70.270:FF:000001">
    <property type="entry name" value="Diguanylate cyclase domain protein"/>
    <property type="match status" value="1"/>
</dbReference>
<evidence type="ECO:0000256" key="6">
    <source>
        <dbReference type="SAM" id="Phobius"/>
    </source>
</evidence>
<gene>
    <name evidence="8" type="ORF">FE782_03785</name>
</gene>
<accession>A0A5R9GAC8</accession>
<evidence type="ECO:0000256" key="5">
    <source>
        <dbReference type="ARBA" id="ARBA00023136"/>
    </source>
</evidence>
<keyword evidence="2" id="KW-1003">Cell membrane</keyword>
<dbReference type="Gene3D" id="3.30.450.20">
    <property type="entry name" value="PAS domain"/>
    <property type="match status" value="1"/>
</dbReference>
<dbReference type="GO" id="GO:0000155">
    <property type="term" value="F:phosphorelay sensor kinase activity"/>
    <property type="evidence" value="ECO:0007669"/>
    <property type="project" value="InterPro"/>
</dbReference>
<dbReference type="EMBL" id="VCIW01000002">
    <property type="protein sequence ID" value="TLS53402.1"/>
    <property type="molecule type" value="Genomic_DNA"/>
</dbReference>
<dbReference type="CDD" id="cd01949">
    <property type="entry name" value="GGDEF"/>
    <property type="match status" value="1"/>
</dbReference>
<dbReference type="InterPro" id="IPR035965">
    <property type="entry name" value="PAS-like_dom_sf"/>
</dbReference>
<organism evidence="8 9">
    <name type="scientific">Paenibacillus antri</name>
    <dbReference type="NCBI Taxonomy" id="2582848"/>
    <lineage>
        <taxon>Bacteria</taxon>
        <taxon>Bacillati</taxon>
        <taxon>Bacillota</taxon>
        <taxon>Bacilli</taxon>
        <taxon>Bacillales</taxon>
        <taxon>Paenibacillaceae</taxon>
        <taxon>Paenibacillus</taxon>
    </lineage>
</organism>
<evidence type="ECO:0000313" key="9">
    <source>
        <dbReference type="Proteomes" id="UP000309676"/>
    </source>
</evidence>
<keyword evidence="9" id="KW-1185">Reference proteome</keyword>
<proteinExistence type="predicted"/>
<dbReference type="GO" id="GO:1902201">
    <property type="term" value="P:negative regulation of bacterial-type flagellum-dependent cell motility"/>
    <property type="evidence" value="ECO:0007669"/>
    <property type="project" value="TreeGrafter"/>
</dbReference>
<dbReference type="Pfam" id="PF07694">
    <property type="entry name" value="5TM-5TMR_LYT"/>
    <property type="match status" value="1"/>
</dbReference>
<dbReference type="PANTHER" id="PTHR45138:SF9">
    <property type="entry name" value="DIGUANYLATE CYCLASE DGCM-RELATED"/>
    <property type="match status" value="1"/>
</dbReference>
<dbReference type="SUPFAM" id="SSF55073">
    <property type="entry name" value="Nucleotide cyclase"/>
    <property type="match status" value="1"/>
</dbReference>
<evidence type="ECO:0000256" key="1">
    <source>
        <dbReference type="ARBA" id="ARBA00004651"/>
    </source>
</evidence>
<feature type="transmembrane region" description="Helical" evidence="6">
    <location>
        <begin position="164"/>
        <end position="183"/>
    </location>
</feature>
<dbReference type="PROSITE" id="PS50887">
    <property type="entry name" value="GGDEF"/>
    <property type="match status" value="1"/>
</dbReference>
<dbReference type="Pfam" id="PF13188">
    <property type="entry name" value="PAS_8"/>
    <property type="match status" value="1"/>
</dbReference>
<comment type="subcellular location">
    <subcellularLocation>
        <location evidence="1">Cell membrane</location>
        <topology evidence="1">Multi-pass membrane protein</topology>
    </subcellularLocation>
</comment>
<feature type="transmembrane region" description="Helical" evidence="6">
    <location>
        <begin position="104"/>
        <end position="123"/>
    </location>
</feature>
<evidence type="ECO:0000313" key="8">
    <source>
        <dbReference type="EMBL" id="TLS53402.1"/>
    </source>
</evidence>
<dbReference type="InterPro" id="IPR011620">
    <property type="entry name" value="Sig_transdc_His_kinase_LytS_TM"/>
</dbReference>
<dbReference type="InterPro" id="IPR050469">
    <property type="entry name" value="Diguanylate_Cyclase"/>
</dbReference>
<dbReference type="NCBIfam" id="TIGR00254">
    <property type="entry name" value="GGDEF"/>
    <property type="match status" value="1"/>
</dbReference>
<dbReference type="InterPro" id="IPR000160">
    <property type="entry name" value="GGDEF_dom"/>
</dbReference>
<feature type="transmembrane region" description="Helical" evidence="6">
    <location>
        <begin position="76"/>
        <end position="98"/>
    </location>
</feature>
<dbReference type="InterPro" id="IPR029787">
    <property type="entry name" value="Nucleotide_cyclase"/>
</dbReference>
<name>A0A5R9GAC8_9BACL</name>
<dbReference type="RefSeq" id="WP_138192660.1">
    <property type="nucleotide sequence ID" value="NZ_VCIW01000002.1"/>
</dbReference>
<feature type="domain" description="GGDEF" evidence="7">
    <location>
        <begin position="369"/>
        <end position="506"/>
    </location>
</feature>
<protein>
    <submittedName>
        <fullName evidence="8">Diguanylate cyclase</fullName>
    </submittedName>
</protein>
<feature type="transmembrane region" description="Helical" evidence="6">
    <location>
        <begin position="5"/>
        <end position="23"/>
    </location>
</feature>
<evidence type="ECO:0000256" key="3">
    <source>
        <dbReference type="ARBA" id="ARBA00022692"/>
    </source>
</evidence>
<dbReference type="PANTHER" id="PTHR45138">
    <property type="entry name" value="REGULATORY COMPONENTS OF SENSORY TRANSDUCTION SYSTEM"/>
    <property type="match status" value="1"/>
</dbReference>
<dbReference type="AlphaFoldDB" id="A0A5R9GAC8"/>
<sequence>MIQNIVMNVSIVVSYLFVLHFFFFRGTADREMTPVRRSLWIGAMYGILGSSLMFFSIPIGNGLLLDLRHVAIVLSAFYGGWIGSLVSASAVSASRVLFFGWTEASVYAAAAMFVIGLGCAAIARFKLSPGIKFQLLNGTATFFVTLLLLWGVPDKRMFATAAAYVWLTSIVAGIAMYLLSSFLERAYENERRLRKSESELRSAANLQRALLDHIPSGLLVEDEEERIIYVNRELLAMFGEEAPPDALTGESKRKLFERHRGAFLEPEARLRMFELSEGGAPAKGMYIDMVDGRIFQLDYAPVFEEGRVAAHLWKYQDVTEIKNNEKKLQEANTVLKRLSGIDGLTGIANRRSLDEHLKFEWDACARSGKPLTVLLLDVDDFKRYNDNYGHLNGDACLRRIAETLEACVQKPDDFIARYGGEEFAALLPDTTIEGGAKVAERMRMAVDALCIAHEHSTYGSRVSISIGIGSLVPSGGGMETDVLERADRALYTAKSRGRNRVVAYDAAGEAYVWE</sequence>
<dbReference type="GO" id="GO:0005886">
    <property type="term" value="C:plasma membrane"/>
    <property type="evidence" value="ECO:0007669"/>
    <property type="project" value="UniProtKB-SubCell"/>
</dbReference>
<dbReference type="Gene3D" id="3.30.70.270">
    <property type="match status" value="1"/>
</dbReference>
<dbReference type="OrthoDB" id="9759607at2"/>
<evidence type="ECO:0000256" key="2">
    <source>
        <dbReference type="ARBA" id="ARBA00022475"/>
    </source>
</evidence>
<dbReference type="InterPro" id="IPR000014">
    <property type="entry name" value="PAS"/>
</dbReference>
<dbReference type="InterPro" id="IPR043128">
    <property type="entry name" value="Rev_trsase/Diguanyl_cyclase"/>
</dbReference>
<evidence type="ECO:0000256" key="4">
    <source>
        <dbReference type="ARBA" id="ARBA00022989"/>
    </source>
</evidence>
<dbReference type="GO" id="GO:0071555">
    <property type="term" value="P:cell wall organization"/>
    <property type="evidence" value="ECO:0007669"/>
    <property type="project" value="InterPro"/>
</dbReference>
<keyword evidence="4 6" id="KW-1133">Transmembrane helix</keyword>
<reference evidence="8 9" key="1">
    <citation type="submission" date="2019-05" db="EMBL/GenBank/DDBJ databases">
        <authorList>
            <person name="Narsing Rao M.P."/>
            <person name="Li W.J."/>
        </authorList>
    </citation>
    <scope>NUCLEOTIDE SEQUENCE [LARGE SCALE GENOMIC DNA]</scope>
    <source>
        <strain evidence="8 9">SYSU_K30003</strain>
    </source>
</reference>
<dbReference type="Pfam" id="PF00990">
    <property type="entry name" value="GGDEF"/>
    <property type="match status" value="1"/>
</dbReference>
<dbReference type="SUPFAM" id="SSF55785">
    <property type="entry name" value="PYP-like sensor domain (PAS domain)"/>
    <property type="match status" value="1"/>
</dbReference>
<feature type="transmembrane region" description="Helical" evidence="6">
    <location>
        <begin position="43"/>
        <end position="64"/>
    </location>
</feature>
<feature type="transmembrane region" description="Helical" evidence="6">
    <location>
        <begin position="135"/>
        <end position="152"/>
    </location>
</feature>
<dbReference type="Proteomes" id="UP000309676">
    <property type="component" value="Unassembled WGS sequence"/>
</dbReference>
<keyword evidence="5 6" id="KW-0472">Membrane</keyword>
<dbReference type="GO" id="GO:0052621">
    <property type="term" value="F:diguanylate cyclase activity"/>
    <property type="evidence" value="ECO:0007669"/>
    <property type="project" value="TreeGrafter"/>
</dbReference>
<dbReference type="SMART" id="SM00267">
    <property type="entry name" value="GGDEF"/>
    <property type="match status" value="1"/>
</dbReference>
<dbReference type="GO" id="GO:0043709">
    <property type="term" value="P:cell adhesion involved in single-species biofilm formation"/>
    <property type="evidence" value="ECO:0007669"/>
    <property type="project" value="TreeGrafter"/>
</dbReference>
<evidence type="ECO:0000259" key="7">
    <source>
        <dbReference type="PROSITE" id="PS50887"/>
    </source>
</evidence>